<keyword evidence="1" id="KW-0812">Transmembrane</keyword>
<name>A0A150IJC5_9EURY</name>
<dbReference type="EMBL" id="LNGD01000267">
    <property type="protein sequence ID" value="KYC44734.1"/>
    <property type="molecule type" value="Genomic_DNA"/>
</dbReference>
<protein>
    <submittedName>
        <fullName evidence="2">Uncharacterized protein</fullName>
    </submittedName>
</protein>
<evidence type="ECO:0000313" key="3">
    <source>
        <dbReference type="Proteomes" id="UP000075578"/>
    </source>
</evidence>
<comment type="caution">
    <text evidence="2">The sequence shown here is derived from an EMBL/GenBank/DDBJ whole genome shotgun (WGS) entry which is preliminary data.</text>
</comment>
<keyword evidence="1" id="KW-1133">Transmembrane helix</keyword>
<reference evidence="2 3" key="1">
    <citation type="journal article" date="2016" name="ISME J.">
        <title>Chasing the elusive Euryarchaeota class WSA2: genomes reveal a uniquely fastidious methyl-reducing methanogen.</title>
        <authorList>
            <person name="Nobu M.K."/>
            <person name="Narihiro T."/>
            <person name="Kuroda K."/>
            <person name="Mei R."/>
            <person name="Liu W.T."/>
        </authorList>
    </citation>
    <scope>NUCLEOTIDE SEQUENCE [LARGE SCALE GENOMIC DNA]</scope>
    <source>
        <strain evidence="2">U1lsi0528_Bin089</strain>
    </source>
</reference>
<evidence type="ECO:0000313" key="2">
    <source>
        <dbReference type="EMBL" id="KYC44734.1"/>
    </source>
</evidence>
<dbReference type="AlphaFoldDB" id="A0A150IJC5"/>
<feature type="transmembrane region" description="Helical" evidence="1">
    <location>
        <begin position="18"/>
        <end position="37"/>
    </location>
</feature>
<dbReference type="Proteomes" id="UP000075578">
    <property type="component" value="Unassembled WGS sequence"/>
</dbReference>
<keyword evidence="1" id="KW-0472">Membrane</keyword>
<organism evidence="2 3">
    <name type="scientific">Candidatus Methanofastidiosum methylothiophilum</name>
    <dbReference type="NCBI Taxonomy" id="1705564"/>
    <lineage>
        <taxon>Archaea</taxon>
        <taxon>Methanobacteriati</taxon>
        <taxon>Methanobacteriota</taxon>
        <taxon>Stenosarchaea group</taxon>
        <taxon>Candidatus Methanofastidiosia</taxon>
        <taxon>Candidatus Methanofastidiosales</taxon>
        <taxon>Candidatus Methanofastidiosaceae</taxon>
        <taxon>Candidatus Methanofastidiosum</taxon>
    </lineage>
</organism>
<sequence length="60" mass="6795">MKNVLGKIKLYLTDWKNILTHSLVGIGIVILGFFSPIHPHARITLVGSVICLNTIRMKYF</sequence>
<evidence type="ECO:0000256" key="1">
    <source>
        <dbReference type="SAM" id="Phobius"/>
    </source>
</evidence>
<accession>A0A150IJC5</accession>
<gene>
    <name evidence="2" type="ORF">AMQ74_01939</name>
</gene>
<proteinExistence type="predicted"/>